<accession>C3ZGW0</accession>
<feature type="transmembrane region" description="Helical" evidence="1">
    <location>
        <begin position="133"/>
        <end position="153"/>
    </location>
</feature>
<protein>
    <submittedName>
        <fullName evidence="2">Uncharacterized protein</fullName>
    </submittedName>
</protein>
<name>C3ZGW0_BRAFL</name>
<keyword evidence="1" id="KW-1133">Transmembrane helix</keyword>
<organism>
    <name type="scientific">Branchiostoma floridae</name>
    <name type="common">Florida lancelet</name>
    <name type="synonym">Amphioxus</name>
    <dbReference type="NCBI Taxonomy" id="7739"/>
    <lineage>
        <taxon>Eukaryota</taxon>
        <taxon>Metazoa</taxon>
        <taxon>Chordata</taxon>
        <taxon>Cephalochordata</taxon>
        <taxon>Leptocardii</taxon>
        <taxon>Amphioxiformes</taxon>
        <taxon>Branchiostomatidae</taxon>
        <taxon>Branchiostoma</taxon>
    </lineage>
</organism>
<proteinExistence type="predicted"/>
<dbReference type="InParanoid" id="C3ZGW0"/>
<keyword evidence="1" id="KW-0472">Membrane</keyword>
<gene>
    <name evidence="2" type="ORF">BRAFLDRAFT_84965</name>
</gene>
<evidence type="ECO:0000313" key="2">
    <source>
        <dbReference type="EMBL" id="EEN48107.1"/>
    </source>
</evidence>
<feature type="transmembrane region" description="Helical" evidence="1">
    <location>
        <begin position="99"/>
        <end position="121"/>
    </location>
</feature>
<dbReference type="EMBL" id="GG666621">
    <property type="protein sequence ID" value="EEN48107.1"/>
    <property type="molecule type" value="Genomic_DNA"/>
</dbReference>
<reference evidence="2" key="1">
    <citation type="journal article" date="2008" name="Nature">
        <title>The amphioxus genome and the evolution of the chordate karyotype.</title>
        <authorList>
            <consortium name="US DOE Joint Genome Institute (JGI-PGF)"/>
            <person name="Putnam N.H."/>
            <person name="Butts T."/>
            <person name="Ferrier D.E.K."/>
            <person name="Furlong R.F."/>
            <person name="Hellsten U."/>
            <person name="Kawashima T."/>
            <person name="Robinson-Rechavi M."/>
            <person name="Shoguchi E."/>
            <person name="Terry A."/>
            <person name="Yu J.-K."/>
            <person name="Benito-Gutierrez E.L."/>
            <person name="Dubchak I."/>
            <person name="Garcia-Fernandez J."/>
            <person name="Gibson-Brown J.J."/>
            <person name="Grigoriev I.V."/>
            <person name="Horton A.C."/>
            <person name="de Jong P.J."/>
            <person name="Jurka J."/>
            <person name="Kapitonov V.V."/>
            <person name="Kohara Y."/>
            <person name="Kuroki Y."/>
            <person name="Lindquist E."/>
            <person name="Lucas S."/>
            <person name="Osoegawa K."/>
            <person name="Pennacchio L.A."/>
            <person name="Salamov A.A."/>
            <person name="Satou Y."/>
            <person name="Sauka-Spengler T."/>
            <person name="Schmutz J."/>
            <person name="Shin-I T."/>
            <person name="Toyoda A."/>
            <person name="Bronner-Fraser M."/>
            <person name="Fujiyama A."/>
            <person name="Holland L.Z."/>
            <person name="Holland P.W.H."/>
            <person name="Satoh N."/>
            <person name="Rokhsar D.S."/>
        </authorList>
    </citation>
    <scope>NUCLEOTIDE SEQUENCE [LARGE SCALE GENOMIC DNA]</scope>
    <source>
        <strain evidence="2">S238N-H82</strain>
        <tissue evidence="2">Testes</tissue>
    </source>
</reference>
<feature type="transmembrane region" description="Helical" evidence="1">
    <location>
        <begin position="45"/>
        <end position="65"/>
    </location>
</feature>
<dbReference type="AlphaFoldDB" id="C3ZGW0"/>
<keyword evidence="1" id="KW-0812">Transmembrane</keyword>
<feature type="transmembrane region" description="Helical" evidence="1">
    <location>
        <begin position="12"/>
        <end position="33"/>
    </location>
</feature>
<sequence>MANEKCANNACVFFFLLAVLSFLGLVIFGPLFGSSGVAELGKWNFFHLFFWPSLLLVVGVVGTVLSCRATYGPDESCLDDWNCHCDCDCDGDRKASIGLILFVFLAMFSSVALVAGIGVVAGGNLDKWTIFHAIFWPSLLLVVGVVGALIINCRLPGGSGGRGSSNGGHHSNGGFSFDFGGSYDSGGGGCDSGGGGGGGGDCGGGGGGGDCGGGC</sequence>
<evidence type="ECO:0000256" key="1">
    <source>
        <dbReference type="SAM" id="Phobius"/>
    </source>
</evidence>